<evidence type="ECO:0000259" key="1">
    <source>
        <dbReference type="Pfam" id="PF04909"/>
    </source>
</evidence>
<sequence>MNTTQLARVAFGYPAIDNHAHPLLKSQHRNQFPFEGLISEASGAALTEDAVNTLACYRATKQLCKLYRLSVEPSWQAVKHARMAVDYNMLCRVCMEPTKIQCLLLDDGLGGVEQYAEDYQWHDRFTYSPTKRIVRIEVVAEKILSGLMDELIERSAVEAVVLLNAFFEKFTASLKQSGEDPEVVGFKSIACYRTGLDIDHWPPDKDTIEIRRSLTRMVLKYTITRTLRLADKVVNDFIVNIALRIAGECGKPIQFHTGLGDNDIDLSRSSPAHMQPIIKAYPDTKFILLHSSYPFTREAGYLTAVYPNVFLDFGEVFPCLMVIGGPNHFILERFKEGRRYTTSVTALSALTKLAYLLHAVFQVLSAVVTASDMTEAQAIQVVKGALFDNANRIYNLKLRPQWTGTA</sequence>
<comment type="caution">
    <text evidence="2">The sequence shown here is derived from an EMBL/GenBank/DDBJ whole genome shotgun (WGS) entry which is preliminary data.</text>
</comment>
<accession>A0AAD5UY57</accession>
<dbReference type="PANTHER" id="PTHR43383">
    <property type="entry name" value="NODULIN 6"/>
    <property type="match status" value="1"/>
</dbReference>
<feature type="domain" description="Amidohydrolase-related" evidence="1">
    <location>
        <begin position="241"/>
        <end position="319"/>
    </location>
</feature>
<dbReference type="AlphaFoldDB" id="A0AAD5UY57"/>
<protein>
    <recommendedName>
        <fullName evidence="1">Amidohydrolase-related domain-containing protein</fullName>
    </recommendedName>
</protein>
<evidence type="ECO:0000313" key="3">
    <source>
        <dbReference type="Proteomes" id="UP001212997"/>
    </source>
</evidence>
<reference evidence="2" key="1">
    <citation type="submission" date="2022-07" db="EMBL/GenBank/DDBJ databases">
        <title>Genome Sequence of Physisporinus lineatus.</title>
        <authorList>
            <person name="Buettner E."/>
        </authorList>
    </citation>
    <scope>NUCLEOTIDE SEQUENCE</scope>
    <source>
        <strain evidence="2">VT162</strain>
    </source>
</reference>
<name>A0AAD5UY57_9APHY</name>
<organism evidence="2 3">
    <name type="scientific">Meripilus lineatus</name>
    <dbReference type="NCBI Taxonomy" id="2056292"/>
    <lineage>
        <taxon>Eukaryota</taxon>
        <taxon>Fungi</taxon>
        <taxon>Dikarya</taxon>
        <taxon>Basidiomycota</taxon>
        <taxon>Agaricomycotina</taxon>
        <taxon>Agaricomycetes</taxon>
        <taxon>Polyporales</taxon>
        <taxon>Meripilaceae</taxon>
        <taxon>Meripilus</taxon>
    </lineage>
</organism>
<dbReference type="EMBL" id="JANAWD010000425">
    <property type="protein sequence ID" value="KAJ3479655.1"/>
    <property type="molecule type" value="Genomic_DNA"/>
</dbReference>
<dbReference type="Gene3D" id="3.20.20.140">
    <property type="entry name" value="Metal-dependent hydrolases"/>
    <property type="match status" value="1"/>
</dbReference>
<keyword evidence="3" id="KW-1185">Reference proteome</keyword>
<evidence type="ECO:0000313" key="2">
    <source>
        <dbReference type="EMBL" id="KAJ3479655.1"/>
    </source>
</evidence>
<dbReference type="GO" id="GO:0016787">
    <property type="term" value="F:hydrolase activity"/>
    <property type="evidence" value="ECO:0007669"/>
    <property type="project" value="InterPro"/>
</dbReference>
<dbReference type="InterPro" id="IPR032466">
    <property type="entry name" value="Metal_Hydrolase"/>
</dbReference>
<proteinExistence type="predicted"/>
<gene>
    <name evidence="2" type="ORF">NLI96_g8910</name>
</gene>
<dbReference type="Proteomes" id="UP001212997">
    <property type="component" value="Unassembled WGS sequence"/>
</dbReference>
<dbReference type="PANTHER" id="PTHR43383:SF2">
    <property type="entry name" value="AMIDOHYDROLASE 2 FAMILY PROTEIN"/>
    <property type="match status" value="1"/>
</dbReference>
<dbReference type="SUPFAM" id="SSF51556">
    <property type="entry name" value="Metallo-dependent hydrolases"/>
    <property type="match status" value="1"/>
</dbReference>
<dbReference type="InterPro" id="IPR006680">
    <property type="entry name" value="Amidohydro-rel"/>
</dbReference>
<dbReference type="Pfam" id="PF04909">
    <property type="entry name" value="Amidohydro_2"/>
    <property type="match status" value="1"/>
</dbReference>